<dbReference type="EMBL" id="PNBA02000007">
    <property type="protein sequence ID" value="KAG6418843.1"/>
    <property type="molecule type" value="Genomic_DNA"/>
</dbReference>
<evidence type="ECO:0000313" key="1">
    <source>
        <dbReference type="EMBL" id="KAG6418843.1"/>
    </source>
</evidence>
<reference evidence="1" key="1">
    <citation type="submission" date="2018-01" db="EMBL/GenBank/DDBJ databases">
        <authorList>
            <person name="Mao J.F."/>
        </authorList>
    </citation>
    <scope>NUCLEOTIDE SEQUENCE</scope>
    <source>
        <strain evidence="1">Huo1</strain>
        <tissue evidence="1">Leaf</tissue>
    </source>
</reference>
<dbReference type="AlphaFoldDB" id="A0A8X8ZVU6"/>
<evidence type="ECO:0000313" key="2">
    <source>
        <dbReference type="Proteomes" id="UP000298416"/>
    </source>
</evidence>
<name>A0A8X8ZVU6_SALSN</name>
<reference evidence="1" key="2">
    <citation type="submission" date="2020-08" db="EMBL/GenBank/DDBJ databases">
        <title>Plant Genome Project.</title>
        <authorList>
            <person name="Zhang R.-G."/>
        </authorList>
    </citation>
    <scope>NUCLEOTIDE SEQUENCE</scope>
    <source>
        <strain evidence="1">Huo1</strain>
        <tissue evidence="1">Leaf</tissue>
    </source>
</reference>
<keyword evidence="2" id="KW-1185">Reference proteome</keyword>
<proteinExistence type="predicted"/>
<organism evidence="1">
    <name type="scientific">Salvia splendens</name>
    <name type="common">Scarlet sage</name>
    <dbReference type="NCBI Taxonomy" id="180675"/>
    <lineage>
        <taxon>Eukaryota</taxon>
        <taxon>Viridiplantae</taxon>
        <taxon>Streptophyta</taxon>
        <taxon>Embryophyta</taxon>
        <taxon>Tracheophyta</taxon>
        <taxon>Spermatophyta</taxon>
        <taxon>Magnoliopsida</taxon>
        <taxon>eudicotyledons</taxon>
        <taxon>Gunneridae</taxon>
        <taxon>Pentapetalae</taxon>
        <taxon>asterids</taxon>
        <taxon>lamiids</taxon>
        <taxon>Lamiales</taxon>
        <taxon>Lamiaceae</taxon>
        <taxon>Nepetoideae</taxon>
        <taxon>Mentheae</taxon>
        <taxon>Salviinae</taxon>
        <taxon>Salvia</taxon>
        <taxon>Salvia subgen. Calosphace</taxon>
        <taxon>core Calosphace</taxon>
    </lineage>
</organism>
<dbReference type="Proteomes" id="UP000298416">
    <property type="component" value="Unassembled WGS sequence"/>
</dbReference>
<accession>A0A8X8ZVU6</accession>
<gene>
    <name evidence="1" type="ORF">SASPL_121049</name>
</gene>
<comment type="caution">
    <text evidence="1">The sequence shown here is derived from an EMBL/GenBank/DDBJ whole genome shotgun (WGS) entry which is preliminary data.</text>
</comment>
<sequence length="218" mass="24619">MTSKDEIYLSYLCDQILVACNKIHKKLDKYDEFLSSNTTPVISYHEQPSWHVATDVVQPRPPPNPPNGQPWNYVQPGPDQQVPTYGLVSEYDPELYRHQFNPPAAPQPPYTYTNSYALLRSPYAGPQNLPLPPYKTDIDQLHHNHQPIAYQQPPLTTAAAANLPHQNYQSVGQQRHREAPTRLATATPTTLTILLVSTDNHAAAHCCCPDLNPYQWVC</sequence>
<protein>
    <submittedName>
        <fullName evidence="1">Uncharacterized protein</fullName>
    </submittedName>
</protein>